<gene>
    <name evidence="2" type="ORF">E3T50_10300</name>
</gene>
<dbReference type="InterPro" id="IPR025101">
    <property type="entry name" value="DUF4012"/>
</dbReference>
<evidence type="ECO:0000313" key="3">
    <source>
        <dbReference type="Proteomes" id="UP000297983"/>
    </source>
</evidence>
<evidence type="ECO:0000256" key="1">
    <source>
        <dbReference type="SAM" id="MobiDB-lite"/>
    </source>
</evidence>
<reference evidence="2 3" key="1">
    <citation type="submission" date="2019-03" db="EMBL/GenBank/DDBJ databases">
        <title>Genomics of glacier-inhabiting Cryobacterium strains.</title>
        <authorList>
            <person name="Liu Q."/>
            <person name="Xin Y.-H."/>
        </authorList>
    </citation>
    <scope>NUCLEOTIDE SEQUENCE [LARGE SCALE GENOMIC DNA]</scope>
    <source>
        <strain evidence="2 3">Hz16</strain>
    </source>
</reference>
<comment type="caution">
    <text evidence="2">The sequence shown here is derived from an EMBL/GenBank/DDBJ whole genome shotgun (WGS) entry which is preliminary data.</text>
</comment>
<name>A0A4R9AU79_9MICO</name>
<evidence type="ECO:0000313" key="2">
    <source>
        <dbReference type="EMBL" id="TFD70252.1"/>
    </source>
</evidence>
<feature type="compositionally biased region" description="Basic residues" evidence="1">
    <location>
        <begin position="14"/>
        <end position="29"/>
    </location>
</feature>
<dbReference type="EMBL" id="SOHL01000016">
    <property type="protein sequence ID" value="TFD70252.1"/>
    <property type="molecule type" value="Genomic_DNA"/>
</dbReference>
<keyword evidence="3" id="KW-1185">Reference proteome</keyword>
<protein>
    <submittedName>
        <fullName evidence="2">DUF4012 domain-containing protein</fullName>
    </submittedName>
</protein>
<dbReference type="Proteomes" id="UP000297983">
    <property type="component" value="Unassembled WGS sequence"/>
</dbReference>
<dbReference type="AlphaFoldDB" id="A0A4R9AU79"/>
<feature type="region of interest" description="Disordered" evidence="1">
    <location>
        <begin position="1"/>
        <end position="29"/>
    </location>
</feature>
<organism evidence="2 3">
    <name type="scientific">Cryobacterium gelidum</name>
    <dbReference type="NCBI Taxonomy" id="1259164"/>
    <lineage>
        <taxon>Bacteria</taxon>
        <taxon>Bacillati</taxon>
        <taxon>Actinomycetota</taxon>
        <taxon>Actinomycetes</taxon>
        <taxon>Micrococcales</taxon>
        <taxon>Microbacteriaceae</taxon>
        <taxon>Cryobacterium</taxon>
    </lineage>
</organism>
<dbReference type="Pfam" id="PF13196">
    <property type="entry name" value="DUF4012"/>
    <property type="match status" value="1"/>
</dbReference>
<sequence length="612" mass="64510">MISRDSGRATARATRAHAHRQAKRSTTKRRVRIGAGVAVVLFLGAGTWLATRALAVKTDLEASQRLVEQLQEQVKAGDFTGLAATSEELQQRSSSAVNGTRDLTWKIAEFVPVLGQNLTGVRYVAESIDDIVQEVAAPSITLVSEFDLSARDPKTGGFDLTPLDEAVTIVASAQTVFAQSLSKLGSIDTTATVGPVSDAVVKLDGLLVTATDAVNRAAPLLNVAGTALGQDGARNYILAFQNNAESTALGGSAASLSILTADHGSVEITDQASSADLLNRDPVDVAVDQSAIDLYSQYLVTHSNTATSRPDFPTAGQILKAHVQRDRGTDVDGVISIDPLALSYMLKATGPITLSTGDVLSSDNAVSLLLNEVYFRWDSYKEAEKVDAFFAEAASTILTKVLSGDFDMREMAAAVTKGVNQGSIMAWFANPDLQKLLDGSRLQGTLPKDNADATVVGIYYRDTSASKIDYYLKTATTTSSDICTAPQNPTITSSATLTSNLTNAQQADLPDYVKSGTLGNLFSTEVFVYGPVGATLTSATVDVEGELTQVTTRAVDLGRPVAKFTVYLAPGDISTVTASFQGAAGKYGELEVRGTPMINATPKTILEGDCGQ</sequence>
<accession>A0A4R9AU79</accession>
<proteinExistence type="predicted"/>